<evidence type="ECO:0000256" key="1">
    <source>
        <dbReference type="ARBA" id="ARBA00008645"/>
    </source>
</evidence>
<dbReference type="RefSeq" id="WP_133434861.1">
    <property type="nucleotide sequence ID" value="NZ_JAUFSA010000001.1"/>
</dbReference>
<dbReference type="SUPFAM" id="SSF53474">
    <property type="entry name" value="alpha/beta-Hydrolases"/>
    <property type="match status" value="1"/>
</dbReference>
<accession>A0A4R5WYR1</accession>
<sequence length="459" mass="49204">MPSVLEAARKVAVTACALTHTTEWVAGRLGVAAFLPKLFVDRFTHLGGFTDAQFRSQLAACRTFQDARWVAHWQGFARAQLVRADNALSRLGGCPAEQLIDPDGEVDVVALGELLGPAVAILADRGVVADPDAVAEFSRQHPESADAAEALDALIKTLVYEFVAAWPGFSPHRLRAYKRMNRLTEVLTLALAPAMGCTVDVVQIPSGGGDVVRGYLMLPKGAAHVPTVLVTNGLEGSIAEVLFPMLAQQDGRLGLFVMEMPGTYGYTERLTVAGGQSAYTKVIDYLVADPRVDADRIGMFGASFGGYWSTRMAAVDDRLKAVVSNGPLADRSFRTLNSVGMPEIMVWTLLNTLGATSPLDLSRKLAEFPLADLCSEISAPLLVINGAHDTLVDTQDSIDIAAKAPDALLVLYAGDDHCAMGNAEHWWPLAARFLRDHLIAPPRGNEQLQAAPCGRGDYA</sequence>
<dbReference type="PANTHER" id="PTHR22946:SF12">
    <property type="entry name" value="CONIDIAL PIGMENT BIOSYNTHESIS PROTEIN AYG1 (AFU_ORTHOLOGUE AFUA_2G17550)"/>
    <property type="match status" value="1"/>
</dbReference>
<evidence type="ECO:0000256" key="2">
    <source>
        <dbReference type="ARBA" id="ARBA00022801"/>
    </source>
</evidence>
<organism evidence="3 4">
    <name type="scientific">Mycobacterium paragordonae</name>
    <dbReference type="NCBI Taxonomy" id="1389713"/>
    <lineage>
        <taxon>Bacteria</taxon>
        <taxon>Bacillati</taxon>
        <taxon>Actinomycetota</taxon>
        <taxon>Actinomycetes</taxon>
        <taxon>Mycobacteriales</taxon>
        <taxon>Mycobacteriaceae</taxon>
        <taxon>Mycobacterium</taxon>
    </lineage>
</organism>
<dbReference type="GO" id="GO:0016787">
    <property type="term" value="F:hydrolase activity"/>
    <property type="evidence" value="ECO:0007669"/>
    <property type="project" value="UniProtKB-KW"/>
</dbReference>
<proteinExistence type="inferred from homology"/>
<protein>
    <submittedName>
        <fullName evidence="3">Alpha/beta hydrolase</fullName>
    </submittedName>
</protein>
<comment type="caution">
    <text evidence="3">The sequence shown here is derived from an EMBL/GenBank/DDBJ whole genome shotgun (WGS) entry which is preliminary data.</text>
</comment>
<dbReference type="Pfam" id="PF06500">
    <property type="entry name" value="FrsA-like"/>
    <property type="match status" value="1"/>
</dbReference>
<dbReference type="InterPro" id="IPR050261">
    <property type="entry name" value="FrsA_esterase"/>
</dbReference>
<dbReference type="PANTHER" id="PTHR22946">
    <property type="entry name" value="DIENELACTONE HYDROLASE DOMAIN-CONTAINING PROTEIN-RELATED"/>
    <property type="match status" value="1"/>
</dbReference>
<dbReference type="EMBL" id="JAUFSA010000001">
    <property type="protein sequence ID" value="MDP7737894.1"/>
    <property type="molecule type" value="Genomic_DNA"/>
</dbReference>
<reference evidence="3" key="1">
    <citation type="submission" date="2023-06" db="EMBL/GenBank/DDBJ databases">
        <title>Identification of two novel mycobacterium reveal diversities and complexities of Mycobacterium gordonae clade.</title>
        <authorList>
            <person name="Matsumoto Y."/>
            <person name="Nakamura S."/>
            <person name="Motooka D."/>
            <person name="Fukushima K."/>
        </authorList>
    </citation>
    <scope>NUCLEOTIDE SEQUENCE</scope>
    <source>
        <strain evidence="3">TY812</strain>
    </source>
</reference>
<name>A0A4R5WYR1_9MYCO</name>
<dbReference type="InterPro" id="IPR029058">
    <property type="entry name" value="AB_hydrolase_fold"/>
</dbReference>
<keyword evidence="2 3" id="KW-0378">Hydrolase</keyword>
<comment type="similarity">
    <text evidence="1">Belongs to the AB hydrolase superfamily.</text>
</comment>
<evidence type="ECO:0000313" key="3">
    <source>
        <dbReference type="EMBL" id="MDP7737894.1"/>
    </source>
</evidence>
<evidence type="ECO:0000313" key="4">
    <source>
        <dbReference type="Proteomes" id="UP001229081"/>
    </source>
</evidence>
<gene>
    <name evidence="3" type="ORF">QXL92_24410</name>
</gene>
<dbReference type="AlphaFoldDB" id="A0A4R5WYR1"/>
<dbReference type="Gene3D" id="3.40.50.1820">
    <property type="entry name" value="alpha/beta hydrolase"/>
    <property type="match status" value="1"/>
</dbReference>
<dbReference type="InterPro" id="IPR010520">
    <property type="entry name" value="FrsA-like"/>
</dbReference>
<dbReference type="Proteomes" id="UP001229081">
    <property type="component" value="Unassembled WGS sequence"/>
</dbReference>